<feature type="compositionally biased region" description="Basic and acidic residues" evidence="1">
    <location>
        <begin position="115"/>
        <end position="127"/>
    </location>
</feature>
<feature type="compositionally biased region" description="Basic and acidic residues" evidence="1">
    <location>
        <begin position="140"/>
        <end position="154"/>
    </location>
</feature>
<protein>
    <submittedName>
        <fullName evidence="2">Uncharacterized protein</fullName>
    </submittedName>
</protein>
<dbReference type="RefSeq" id="WP_377258083.1">
    <property type="nucleotide sequence ID" value="NZ_JBHLUH010000068.1"/>
</dbReference>
<reference evidence="2 3" key="1">
    <citation type="submission" date="2024-09" db="EMBL/GenBank/DDBJ databases">
        <authorList>
            <person name="Sun Q."/>
            <person name="Mori K."/>
        </authorList>
    </citation>
    <scope>NUCLEOTIDE SEQUENCE [LARGE SCALE GENOMIC DNA]</scope>
    <source>
        <strain evidence="2 3">TBRC 3947</strain>
    </source>
</reference>
<feature type="compositionally biased region" description="Low complexity" evidence="1">
    <location>
        <begin position="95"/>
        <end position="112"/>
    </location>
</feature>
<evidence type="ECO:0000313" key="3">
    <source>
        <dbReference type="Proteomes" id="UP001589867"/>
    </source>
</evidence>
<evidence type="ECO:0000256" key="1">
    <source>
        <dbReference type="SAM" id="MobiDB-lite"/>
    </source>
</evidence>
<keyword evidence="3" id="KW-1185">Reference proteome</keyword>
<sequence>MAKQKAPQYTPTEPPERVASAPVPVPHHADDADRNDARRDAAEDVTDRVPGDALDDRGTFQDPVLAGERGDPDDLTAVTRAGTPEYHEPEPQRTAFGAATVGGAAAAAAQAGPSHEVHDRAEAKDATGDQVDLAAGTSGEADHNGRHVRDELTAERTAAFDADADRADAERTLGGPSDLPETTPAANLPAETTGIEEPIAGLWGEGTAQGYRDRWREVQFRFVDDPPAAAREANLLVEEAVGALTAELSRQKEALGAGSGDDTEELRAVVRRHRDFLDRLLGL</sequence>
<feature type="compositionally biased region" description="Basic and acidic residues" evidence="1">
    <location>
        <begin position="27"/>
        <end position="59"/>
    </location>
</feature>
<dbReference type="EMBL" id="JBHLUH010000068">
    <property type="protein sequence ID" value="MFC0532301.1"/>
    <property type="molecule type" value="Genomic_DNA"/>
</dbReference>
<comment type="caution">
    <text evidence="2">The sequence shown here is derived from an EMBL/GenBank/DDBJ whole genome shotgun (WGS) entry which is preliminary data.</text>
</comment>
<evidence type="ECO:0000313" key="2">
    <source>
        <dbReference type="EMBL" id="MFC0532301.1"/>
    </source>
</evidence>
<gene>
    <name evidence="2" type="ORF">ACFFIA_32105</name>
</gene>
<proteinExistence type="predicted"/>
<organism evidence="2 3">
    <name type="scientific">Phytohabitans kaempferiae</name>
    <dbReference type="NCBI Taxonomy" id="1620943"/>
    <lineage>
        <taxon>Bacteria</taxon>
        <taxon>Bacillati</taxon>
        <taxon>Actinomycetota</taxon>
        <taxon>Actinomycetes</taxon>
        <taxon>Micromonosporales</taxon>
        <taxon>Micromonosporaceae</taxon>
    </lineage>
</organism>
<accession>A0ABV6MC41</accession>
<dbReference type="Proteomes" id="UP001589867">
    <property type="component" value="Unassembled WGS sequence"/>
</dbReference>
<feature type="region of interest" description="Disordered" evidence="1">
    <location>
        <begin position="1"/>
        <end position="194"/>
    </location>
</feature>
<name>A0ABV6MC41_9ACTN</name>